<evidence type="ECO:0000259" key="6">
    <source>
        <dbReference type="PROSITE" id="PS51866"/>
    </source>
</evidence>
<gene>
    <name evidence="7" type="ORF">JF922_20120</name>
</gene>
<dbReference type="InterPro" id="IPR036413">
    <property type="entry name" value="YaeB-like_sf"/>
</dbReference>
<name>A0A934NF68_9BACT</name>
<dbReference type="InterPro" id="IPR004606">
    <property type="entry name" value="Mop_domain"/>
</dbReference>
<keyword evidence="7" id="KW-0489">Methyltransferase</keyword>
<dbReference type="SUPFAM" id="SSF50331">
    <property type="entry name" value="MOP-like"/>
    <property type="match status" value="1"/>
</dbReference>
<dbReference type="InterPro" id="IPR008995">
    <property type="entry name" value="Mo/tungstate-bd_C_term_dom"/>
</dbReference>
<evidence type="ECO:0000256" key="3">
    <source>
        <dbReference type="ARBA" id="ARBA00033753"/>
    </source>
</evidence>
<dbReference type="GO" id="GO:0015689">
    <property type="term" value="P:molybdate ion transport"/>
    <property type="evidence" value="ECO:0007669"/>
    <property type="project" value="InterPro"/>
</dbReference>
<dbReference type="InterPro" id="IPR040372">
    <property type="entry name" value="YaeB-like"/>
</dbReference>
<dbReference type="GO" id="GO:0032259">
    <property type="term" value="P:methylation"/>
    <property type="evidence" value="ECO:0007669"/>
    <property type="project" value="UniProtKB-KW"/>
</dbReference>
<evidence type="ECO:0000313" key="8">
    <source>
        <dbReference type="Proteomes" id="UP000612893"/>
    </source>
</evidence>
<keyword evidence="7" id="KW-0808">Transferase</keyword>
<sequence>MSAPPGRSYSVRPIGYVRTAHSELERTPIQSLRNPLEEARLEVSPEYAQALDGLEEFDYAYLITLLDRVPKHLPEQPGRLVQVPFMLQETGESVGVFASRFPVRPNRLGLSLVRVLAIRGRVVDFAGVDMLDWTPVLDLKPWEQHLDVPGWPSAELAAIRGGWYQRTGASSRAGFLAGRRSLERAGMLEPTPEESTDMGLSARNQLKGVIRGVKTGQVMAEITVDVEAGSVVAAITDSSRERLNLQDGDQVTVFVNSTEVMIGK</sequence>
<comment type="caution">
    <text evidence="7">The sequence shown here is derived from an EMBL/GenBank/DDBJ whole genome shotgun (WGS) entry which is preliminary data.</text>
</comment>
<comment type="similarity">
    <text evidence="3">Belongs to the tRNA methyltransferase O family.</text>
</comment>
<dbReference type="InterPro" id="IPR023370">
    <property type="entry name" value="TrmO-like_N"/>
</dbReference>
<keyword evidence="2" id="KW-0949">S-adenosyl-L-methionine</keyword>
<dbReference type="InterPro" id="IPR036414">
    <property type="entry name" value="YaeB_N_sf"/>
</dbReference>
<keyword evidence="8" id="KW-1185">Reference proteome</keyword>
<evidence type="ECO:0000256" key="4">
    <source>
        <dbReference type="PROSITE-ProRule" id="PRU01213"/>
    </source>
</evidence>
<dbReference type="Pfam" id="PF03459">
    <property type="entry name" value="TOBE"/>
    <property type="match status" value="1"/>
</dbReference>
<dbReference type="GO" id="GO:0008168">
    <property type="term" value="F:methyltransferase activity"/>
    <property type="evidence" value="ECO:0007669"/>
    <property type="project" value="UniProtKB-KW"/>
</dbReference>
<dbReference type="SUPFAM" id="SSF118196">
    <property type="entry name" value="YaeB-like"/>
    <property type="match status" value="1"/>
</dbReference>
<dbReference type="PANTHER" id="PTHR12818:SF0">
    <property type="entry name" value="TRNA (ADENINE(37)-N6)-METHYLTRANSFERASE"/>
    <property type="match status" value="1"/>
</dbReference>
<protein>
    <submittedName>
        <fullName evidence="7">SAM-dependent methyltransferase</fullName>
    </submittedName>
</protein>
<dbReference type="InterPro" id="IPR005116">
    <property type="entry name" value="Transp-assoc_OB_typ1"/>
</dbReference>
<dbReference type="CDD" id="cd09281">
    <property type="entry name" value="UPF0066"/>
    <property type="match status" value="1"/>
</dbReference>
<dbReference type="Proteomes" id="UP000612893">
    <property type="component" value="Unassembled WGS sequence"/>
</dbReference>
<dbReference type="EMBL" id="JAEKNR010000200">
    <property type="protein sequence ID" value="MBJ7600367.1"/>
    <property type="molecule type" value="Genomic_DNA"/>
</dbReference>
<dbReference type="Gene3D" id="2.40.30.70">
    <property type="entry name" value="YaeB-like"/>
    <property type="match status" value="1"/>
</dbReference>
<organism evidence="7 8">
    <name type="scientific">Candidatus Nephthysia bennettiae</name>
    <dbReference type="NCBI Taxonomy" id="3127016"/>
    <lineage>
        <taxon>Bacteria</taxon>
        <taxon>Bacillati</taxon>
        <taxon>Candidatus Dormiibacterota</taxon>
        <taxon>Candidatus Dormibacteria</taxon>
        <taxon>Candidatus Dormibacterales</taxon>
        <taxon>Candidatus Dormibacteraceae</taxon>
        <taxon>Candidatus Nephthysia</taxon>
    </lineage>
</organism>
<dbReference type="RefSeq" id="WP_338204157.1">
    <property type="nucleotide sequence ID" value="NZ_JAEKNR010000200.1"/>
</dbReference>
<proteinExistence type="inferred from homology"/>
<feature type="domain" description="Mop" evidence="6">
    <location>
        <begin position="199"/>
        <end position="264"/>
    </location>
</feature>
<dbReference type="Pfam" id="PF01980">
    <property type="entry name" value="TrmO_N"/>
    <property type="match status" value="1"/>
</dbReference>
<keyword evidence="1 4" id="KW-0500">Molybdenum</keyword>
<evidence type="ECO:0000259" key="5">
    <source>
        <dbReference type="PROSITE" id="PS51668"/>
    </source>
</evidence>
<dbReference type="PROSITE" id="PS51668">
    <property type="entry name" value="TSAA_2"/>
    <property type="match status" value="1"/>
</dbReference>
<feature type="domain" description="TsaA-like" evidence="5">
    <location>
        <begin position="11"/>
        <end position="151"/>
    </location>
</feature>
<dbReference type="PROSITE" id="PS51866">
    <property type="entry name" value="MOP"/>
    <property type="match status" value="1"/>
</dbReference>
<dbReference type="PANTHER" id="PTHR12818">
    <property type="entry name" value="TRNA (ADENINE(37)-N6)-METHYLTRANSFERASE"/>
    <property type="match status" value="1"/>
</dbReference>
<evidence type="ECO:0000256" key="2">
    <source>
        <dbReference type="ARBA" id="ARBA00022691"/>
    </source>
</evidence>
<evidence type="ECO:0000256" key="1">
    <source>
        <dbReference type="ARBA" id="ARBA00022505"/>
    </source>
</evidence>
<accession>A0A934NF68</accession>
<dbReference type="AlphaFoldDB" id="A0A934NF68"/>
<evidence type="ECO:0000313" key="7">
    <source>
        <dbReference type="EMBL" id="MBJ7600367.1"/>
    </source>
</evidence>
<dbReference type="Gene3D" id="2.40.50.100">
    <property type="match status" value="1"/>
</dbReference>
<reference evidence="7" key="1">
    <citation type="submission" date="2020-10" db="EMBL/GenBank/DDBJ databases">
        <title>Ca. Dormibacterota MAGs.</title>
        <authorList>
            <person name="Montgomery K."/>
        </authorList>
    </citation>
    <scope>NUCLEOTIDE SEQUENCE [LARGE SCALE GENOMIC DNA]</scope>
    <source>
        <strain evidence="7">SC8812_S17_10</strain>
    </source>
</reference>